<dbReference type="SUPFAM" id="SSF50249">
    <property type="entry name" value="Nucleic acid-binding proteins"/>
    <property type="match status" value="1"/>
</dbReference>
<comment type="caution">
    <text evidence="1">The sequence shown here is derived from an EMBL/GenBank/DDBJ whole genome shotgun (WGS) entry which is preliminary data.</text>
</comment>
<keyword evidence="2" id="KW-1185">Reference proteome</keyword>
<gene>
    <name evidence="1" type="ORF">POM88_001224</name>
</gene>
<evidence type="ECO:0000313" key="1">
    <source>
        <dbReference type="EMBL" id="KAK1401619.1"/>
    </source>
</evidence>
<dbReference type="Gene3D" id="2.40.50.140">
    <property type="entry name" value="Nucleic acid-binding proteins"/>
    <property type="match status" value="1"/>
</dbReference>
<dbReference type="Proteomes" id="UP001237642">
    <property type="component" value="Unassembled WGS sequence"/>
</dbReference>
<dbReference type="AlphaFoldDB" id="A0AAD8JCK4"/>
<reference evidence="1" key="1">
    <citation type="submission" date="2023-02" db="EMBL/GenBank/DDBJ databases">
        <title>Genome of toxic invasive species Heracleum sosnowskyi carries increased number of genes despite the absence of recent whole-genome duplications.</title>
        <authorList>
            <person name="Schelkunov M."/>
            <person name="Shtratnikova V."/>
            <person name="Makarenko M."/>
            <person name="Klepikova A."/>
            <person name="Omelchenko D."/>
            <person name="Novikova G."/>
            <person name="Obukhova E."/>
            <person name="Bogdanov V."/>
            <person name="Penin A."/>
            <person name="Logacheva M."/>
        </authorList>
    </citation>
    <scope>NUCLEOTIDE SEQUENCE</scope>
    <source>
        <strain evidence="1">Hsosn_3</strain>
        <tissue evidence="1">Leaf</tissue>
    </source>
</reference>
<evidence type="ECO:0000313" key="2">
    <source>
        <dbReference type="Proteomes" id="UP001237642"/>
    </source>
</evidence>
<protein>
    <submittedName>
        <fullName evidence="1">Uncharacterized protein</fullName>
    </submittedName>
</protein>
<proteinExistence type="predicted"/>
<dbReference type="EMBL" id="JAUIZM010000001">
    <property type="protein sequence ID" value="KAK1401619.1"/>
    <property type="molecule type" value="Genomic_DNA"/>
</dbReference>
<sequence>MLISIQSGCDTCPTEVDENYKCDSCDLKIVSIPDKRFKVPMHVSDGSETIQVFLLDREVRRLISRSVDSFFGHDDKNNWIKEIIMLGVCWVGFLLHYWRVGLGLEVHKRTKNGSGLFGLRCCFLMLLGSCHFFGRNADVEKVDSRGVKVQVVVALGFIRLGI</sequence>
<organism evidence="1 2">
    <name type="scientific">Heracleum sosnowskyi</name>
    <dbReference type="NCBI Taxonomy" id="360622"/>
    <lineage>
        <taxon>Eukaryota</taxon>
        <taxon>Viridiplantae</taxon>
        <taxon>Streptophyta</taxon>
        <taxon>Embryophyta</taxon>
        <taxon>Tracheophyta</taxon>
        <taxon>Spermatophyta</taxon>
        <taxon>Magnoliopsida</taxon>
        <taxon>eudicotyledons</taxon>
        <taxon>Gunneridae</taxon>
        <taxon>Pentapetalae</taxon>
        <taxon>asterids</taxon>
        <taxon>campanulids</taxon>
        <taxon>Apiales</taxon>
        <taxon>Apiaceae</taxon>
        <taxon>Apioideae</taxon>
        <taxon>apioid superclade</taxon>
        <taxon>Tordylieae</taxon>
        <taxon>Tordyliinae</taxon>
        <taxon>Heracleum</taxon>
    </lineage>
</organism>
<name>A0AAD8JCK4_9APIA</name>
<reference evidence="1" key="2">
    <citation type="submission" date="2023-05" db="EMBL/GenBank/DDBJ databases">
        <authorList>
            <person name="Schelkunov M.I."/>
        </authorList>
    </citation>
    <scope>NUCLEOTIDE SEQUENCE</scope>
    <source>
        <strain evidence="1">Hsosn_3</strain>
        <tissue evidence="1">Leaf</tissue>
    </source>
</reference>
<accession>A0AAD8JCK4</accession>
<dbReference type="InterPro" id="IPR012340">
    <property type="entry name" value="NA-bd_OB-fold"/>
</dbReference>